<reference evidence="2 3" key="1">
    <citation type="submission" date="2018-10" db="EMBL/GenBank/DDBJ databases">
        <title>Pseudomonas sp. GL14 genome.</title>
        <authorList>
            <person name="Peng J."/>
            <person name="Liu Z.-P."/>
        </authorList>
    </citation>
    <scope>NUCLEOTIDE SEQUENCE [LARGE SCALE GENOMIC DNA]</scope>
    <source>
        <strain evidence="2 3">GL14</strain>
    </source>
</reference>
<dbReference type="GeneID" id="84608307"/>
<feature type="region of interest" description="Disordered" evidence="1">
    <location>
        <begin position="38"/>
        <end position="62"/>
    </location>
</feature>
<feature type="region of interest" description="Disordered" evidence="1">
    <location>
        <begin position="115"/>
        <end position="134"/>
    </location>
</feature>
<organism evidence="2 3">
    <name type="scientific">Stutzerimonas nitrititolerans</name>
    <dbReference type="NCBI Taxonomy" id="2482751"/>
    <lineage>
        <taxon>Bacteria</taxon>
        <taxon>Pseudomonadati</taxon>
        <taxon>Pseudomonadota</taxon>
        <taxon>Gammaproteobacteria</taxon>
        <taxon>Pseudomonadales</taxon>
        <taxon>Pseudomonadaceae</taxon>
        <taxon>Stutzerimonas</taxon>
    </lineage>
</organism>
<comment type="caution">
    <text evidence="2">The sequence shown here is derived from an EMBL/GenBank/DDBJ whole genome shotgun (WGS) entry which is preliminary data.</text>
</comment>
<name>A0ABX9V7V5_9GAMM</name>
<evidence type="ECO:0000313" key="2">
    <source>
        <dbReference type="EMBL" id="RMI02179.1"/>
    </source>
</evidence>
<proteinExistence type="predicted"/>
<dbReference type="EMBL" id="RFFL01000003">
    <property type="protein sequence ID" value="RMI02179.1"/>
    <property type="molecule type" value="Genomic_DNA"/>
</dbReference>
<accession>A0ABX9V7V5</accession>
<protein>
    <submittedName>
        <fullName evidence="2">Uncharacterized protein</fullName>
    </submittedName>
</protein>
<dbReference type="RefSeq" id="WP_122075796.1">
    <property type="nucleotide sequence ID" value="NZ_RFFL01000003.1"/>
</dbReference>
<dbReference type="Proteomes" id="UP000269134">
    <property type="component" value="Unassembled WGS sequence"/>
</dbReference>
<sequence>MTDRKIIQLVSAGSPAVLVALCDDGSAWQRTLDNTEQPWRALPPIPSPGAERVSEARPGNMGQRWEAADDEHLRRLWGEHGKLCSEIAAIMARSEGAIVARLAHLKLFADRESAREADRARRAGRNAVMSPANG</sequence>
<keyword evidence="3" id="KW-1185">Reference proteome</keyword>
<evidence type="ECO:0000313" key="3">
    <source>
        <dbReference type="Proteomes" id="UP000269134"/>
    </source>
</evidence>
<gene>
    <name evidence="2" type="ORF">EA795_04570</name>
</gene>
<evidence type="ECO:0000256" key="1">
    <source>
        <dbReference type="SAM" id="MobiDB-lite"/>
    </source>
</evidence>